<feature type="active site" description="Charge relay system" evidence="7 8">
    <location>
        <position position="76"/>
    </location>
</feature>
<dbReference type="PROSITE" id="PS00138">
    <property type="entry name" value="SUBTILASE_SER"/>
    <property type="match status" value="1"/>
</dbReference>
<dbReference type="CDD" id="cd04059">
    <property type="entry name" value="Peptidases_S8_Protein_convertases_Kexins_Furin-like"/>
    <property type="match status" value="1"/>
</dbReference>
<keyword evidence="6" id="KW-0106">Calcium</keyword>
<dbReference type="InterPro" id="IPR008979">
    <property type="entry name" value="Galactose-bd-like_sf"/>
</dbReference>
<organism evidence="11">
    <name type="scientific">Fonticula alba</name>
    <name type="common">Slime mold</name>
    <dbReference type="NCBI Taxonomy" id="691883"/>
    <lineage>
        <taxon>Eukaryota</taxon>
        <taxon>Rotosphaerida</taxon>
        <taxon>Fonticulaceae</taxon>
        <taxon>Fonticula</taxon>
    </lineage>
</organism>
<dbReference type="SUPFAM" id="SSF49785">
    <property type="entry name" value="Galactose-binding domain-like"/>
    <property type="match status" value="1"/>
</dbReference>
<reference evidence="11" key="1">
    <citation type="submission" date="2013-04" db="EMBL/GenBank/DDBJ databases">
        <title>The Genome Sequence of Fonticula alba ATCC 38817.</title>
        <authorList>
            <consortium name="The Broad Institute Genomics Platform"/>
            <person name="Russ C."/>
            <person name="Cuomo C."/>
            <person name="Burger G."/>
            <person name="Gray M.W."/>
            <person name="Holland P.W.H."/>
            <person name="King N."/>
            <person name="Lang F.B.F."/>
            <person name="Roger A.J."/>
            <person name="Ruiz-Trillo I."/>
            <person name="Brown M."/>
            <person name="Walker B."/>
            <person name="Young S."/>
            <person name="Zeng Q."/>
            <person name="Gargeya S."/>
            <person name="Fitzgerald M."/>
            <person name="Haas B."/>
            <person name="Abouelleil A."/>
            <person name="Allen A.W."/>
            <person name="Alvarado L."/>
            <person name="Arachchi H.M."/>
            <person name="Berlin A.M."/>
            <person name="Chapman S.B."/>
            <person name="Gainer-Dewar J."/>
            <person name="Goldberg J."/>
            <person name="Griggs A."/>
            <person name="Gujja S."/>
            <person name="Hansen M."/>
            <person name="Howarth C."/>
            <person name="Imamovic A."/>
            <person name="Ireland A."/>
            <person name="Larimer J."/>
            <person name="McCowan C."/>
            <person name="Murphy C."/>
            <person name="Pearson M."/>
            <person name="Poon T.W."/>
            <person name="Priest M."/>
            <person name="Roberts A."/>
            <person name="Saif S."/>
            <person name="Shea T."/>
            <person name="Sisk P."/>
            <person name="Sykes S."/>
            <person name="Wortman J."/>
            <person name="Nusbaum C."/>
            <person name="Birren B."/>
        </authorList>
    </citation>
    <scope>NUCLEOTIDE SEQUENCE [LARGE SCALE GENOMIC DNA]</scope>
    <source>
        <strain evidence="11">ATCC 38817</strain>
    </source>
</reference>
<evidence type="ECO:0000259" key="10">
    <source>
        <dbReference type="PROSITE" id="PS51829"/>
    </source>
</evidence>
<dbReference type="InterPro" id="IPR000209">
    <property type="entry name" value="Peptidase_S8/S53_dom"/>
</dbReference>
<evidence type="ECO:0000313" key="11">
    <source>
        <dbReference type="EMBL" id="KCV71145.1"/>
    </source>
</evidence>
<feature type="compositionally biased region" description="Gly residues" evidence="9">
    <location>
        <begin position="831"/>
        <end position="842"/>
    </location>
</feature>
<evidence type="ECO:0000256" key="1">
    <source>
        <dbReference type="ARBA" id="ARBA00005325"/>
    </source>
</evidence>
<dbReference type="InterPro" id="IPR015500">
    <property type="entry name" value="Peptidase_S8_subtilisin-rel"/>
</dbReference>
<dbReference type="STRING" id="691883.A0A058ZA65"/>
<gene>
    <name evidence="11" type="ORF">H696_02095</name>
</gene>
<dbReference type="RefSeq" id="XP_009494268.1">
    <property type="nucleotide sequence ID" value="XM_009495993.1"/>
</dbReference>
<keyword evidence="4 8" id="KW-0378">Hydrolase</keyword>
<dbReference type="PRINTS" id="PR00723">
    <property type="entry name" value="SUBTILISIN"/>
</dbReference>
<dbReference type="GO" id="GO:0016485">
    <property type="term" value="P:protein processing"/>
    <property type="evidence" value="ECO:0007669"/>
    <property type="project" value="TreeGrafter"/>
</dbReference>
<dbReference type="PANTHER" id="PTHR42884">
    <property type="entry name" value="PROPROTEIN CONVERTASE SUBTILISIN/KEXIN-RELATED"/>
    <property type="match status" value="1"/>
</dbReference>
<keyword evidence="2 8" id="KW-0645">Protease</keyword>
<dbReference type="PROSITE" id="PS51829">
    <property type="entry name" value="P_HOMO_B"/>
    <property type="match status" value="1"/>
</dbReference>
<evidence type="ECO:0000313" key="12">
    <source>
        <dbReference type="Proteomes" id="UP000030693"/>
    </source>
</evidence>
<dbReference type="InterPro" id="IPR022398">
    <property type="entry name" value="Peptidase_S8_His-AS"/>
</dbReference>
<feature type="domain" description="P/Homo B" evidence="10">
    <location>
        <begin position="319"/>
        <end position="470"/>
    </location>
</feature>
<dbReference type="Proteomes" id="UP000030693">
    <property type="component" value="Unassembled WGS sequence"/>
</dbReference>
<dbReference type="GO" id="GO:0005802">
    <property type="term" value="C:trans-Golgi network"/>
    <property type="evidence" value="ECO:0007669"/>
    <property type="project" value="TreeGrafter"/>
</dbReference>
<evidence type="ECO:0000256" key="5">
    <source>
        <dbReference type="ARBA" id="ARBA00022825"/>
    </source>
</evidence>
<feature type="compositionally biased region" description="Gly residues" evidence="9">
    <location>
        <begin position="492"/>
        <end position="522"/>
    </location>
</feature>
<proteinExistence type="inferred from homology"/>
<evidence type="ECO:0000256" key="9">
    <source>
        <dbReference type="SAM" id="MobiDB-lite"/>
    </source>
</evidence>
<feature type="region of interest" description="Disordered" evidence="9">
    <location>
        <begin position="565"/>
        <end position="652"/>
    </location>
</feature>
<keyword evidence="5 8" id="KW-0720">Serine protease</keyword>
<dbReference type="GO" id="GO:0004252">
    <property type="term" value="F:serine-type endopeptidase activity"/>
    <property type="evidence" value="ECO:0007669"/>
    <property type="project" value="UniProtKB-UniRule"/>
</dbReference>
<dbReference type="InterPro" id="IPR023828">
    <property type="entry name" value="Peptidase_S8_Ser-AS"/>
</dbReference>
<feature type="compositionally biased region" description="Gly residues" evidence="9">
    <location>
        <begin position="788"/>
        <end position="804"/>
    </location>
</feature>
<name>A0A058ZA65_FONAL</name>
<dbReference type="Gene3D" id="3.40.50.200">
    <property type="entry name" value="Peptidase S8/S53 domain"/>
    <property type="match status" value="1"/>
</dbReference>
<dbReference type="PANTHER" id="PTHR42884:SF14">
    <property type="entry name" value="NEUROENDOCRINE CONVERTASE 1"/>
    <property type="match status" value="1"/>
</dbReference>
<dbReference type="InterPro" id="IPR036852">
    <property type="entry name" value="Peptidase_S8/S53_dom_sf"/>
</dbReference>
<feature type="active site" description="Charge relay system" evidence="7 8">
    <location>
        <position position="38"/>
    </location>
</feature>
<evidence type="ECO:0000256" key="8">
    <source>
        <dbReference type="PROSITE-ProRule" id="PRU01240"/>
    </source>
</evidence>
<evidence type="ECO:0000256" key="7">
    <source>
        <dbReference type="PIRSR" id="PIRSR615500-1"/>
    </source>
</evidence>
<evidence type="ECO:0000256" key="2">
    <source>
        <dbReference type="ARBA" id="ARBA00022670"/>
    </source>
</evidence>
<dbReference type="InterPro" id="IPR034182">
    <property type="entry name" value="Kexin/furin"/>
</dbReference>
<dbReference type="GeneID" id="20526820"/>
<feature type="active site" description="Charge relay system" evidence="7 8">
    <location>
        <position position="248"/>
    </location>
</feature>
<dbReference type="InterPro" id="IPR002884">
    <property type="entry name" value="P_dom"/>
</dbReference>
<feature type="compositionally biased region" description="Acidic residues" evidence="9">
    <location>
        <begin position="626"/>
        <end position="643"/>
    </location>
</feature>
<feature type="compositionally biased region" description="Low complexity" evidence="9">
    <location>
        <begin position="736"/>
        <end position="747"/>
    </location>
</feature>
<feature type="compositionally biased region" description="Gly residues" evidence="9">
    <location>
        <begin position="683"/>
        <end position="693"/>
    </location>
</feature>
<comment type="similarity">
    <text evidence="1">Belongs to the peptidase S8 family. Furin subfamily.</text>
</comment>
<dbReference type="PROSITE" id="PS00137">
    <property type="entry name" value="SUBTILASE_HIS"/>
    <property type="match status" value="1"/>
</dbReference>
<dbReference type="OrthoDB" id="300641at2759"/>
<feature type="region of interest" description="Disordered" evidence="9">
    <location>
        <begin position="467"/>
        <end position="525"/>
    </location>
</feature>
<keyword evidence="12" id="KW-1185">Reference proteome</keyword>
<dbReference type="Pfam" id="PF01483">
    <property type="entry name" value="P_proprotein"/>
    <property type="match status" value="1"/>
</dbReference>
<dbReference type="eggNOG" id="KOG3525">
    <property type="taxonomic scope" value="Eukaryota"/>
</dbReference>
<dbReference type="AlphaFoldDB" id="A0A058ZA65"/>
<feature type="region of interest" description="Disordered" evidence="9">
    <location>
        <begin position="678"/>
        <end position="866"/>
    </location>
</feature>
<dbReference type="InterPro" id="IPR023827">
    <property type="entry name" value="Peptidase_S8_Asp-AS"/>
</dbReference>
<evidence type="ECO:0000256" key="6">
    <source>
        <dbReference type="ARBA" id="ARBA00022837"/>
    </source>
</evidence>
<dbReference type="Pfam" id="PF00082">
    <property type="entry name" value="Peptidase_S8"/>
    <property type="match status" value="1"/>
</dbReference>
<protein>
    <recommendedName>
        <fullName evidence="10">P/Homo B domain-containing protein</fullName>
    </recommendedName>
</protein>
<evidence type="ECO:0000256" key="3">
    <source>
        <dbReference type="ARBA" id="ARBA00022729"/>
    </source>
</evidence>
<accession>A0A058ZA65</accession>
<evidence type="ECO:0000256" key="4">
    <source>
        <dbReference type="ARBA" id="ARBA00022801"/>
    </source>
</evidence>
<keyword evidence="3" id="KW-0732">Signal</keyword>
<dbReference type="PROSITE" id="PS51892">
    <property type="entry name" value="SUBTILASE"/>
    <property type="match status" value="1"/>
</dbReference>
<dbReference type="EMBL" id="KB932203">
    <property type="protein sequence ID" value="KCV71145.1"/>
    <property type="molecule type" value="Genomic_DNA"/>
</dbReference>
<sequence>MQLNYGQKEPTTHGNDHGIMSVWRQGILGEGVTVAVVDDGIEHTHEDLKAAYYPQSSYDFNGKDADPFPGGQFDYHGTRCSGQIASTPNNHMCGAGIAPKARVAALRLISSPTTDTDESRALSYARSVNFIYSNSWGPTDDGATMEAPGPLASRALWEGVAFGRERRGSIFVFASGNAARVGDTCDYDGYASSLYVMAIGSIGEHARTVAYTEPCASLFAVAFSSGGGDSITTVDRDNRCTRSHSGTSASAPSVAGILALLLSARPDLTYRDVHHLVAKTAVVVDAEHAAWQVNAAGLPFSRHHGFGLIRADRLIEAAASWQTVGGYEYSIPWLTKPLTLGTAIGTAQTGHAMEFSFHVPREPVDADGFTVPELTERVALLVDLRHPQRGAVAVTLTSPAGTRVVMASGRPDDWNRDGFRNWTFTSVFFWDEDPRGEWRVQIRDLAPQSMPQMQRQVVWSQMAIHGRMREPTKPRQPPGRDYTGPLRPGYNLGLGGGEGGGPGGGSGPHLPDGGPGGGGGSAGPDDRPILSIPVALTLGVVMALAMGLLLHHGFRAAREWVSGRGPAAEGGFHSPTDPPPPGPGTGSSRRKRRPGAGRPGRPNDLQEAGHVAGGSPGGIDPRFDLDNDDYDDDDDDDEDDGGYDSDGAFAFGRVAGGGSRRAAGPGGGIPASASKTGLLLGKLTGGGGPGGAGAAVSPSGGPAGIGEDYEMEDLSSASSSGLGGPSQHSYQPPGHPAAGAASSAGPATDVEAILGSGGRLAPPPSASAASGGGGGGATQHKTRATASAGGGSSGGHVGMGGGPGAHPRMDILAAGSSTSPPTNVPRIYFIGTGGSSSTGGPGPDAQPSPVTPSSIGGGATGTPEHDLSSSLLLVAGGTRGGSAAASPGLFAIPRPPSATTATTASSPLVGADLRQRANVDNSCNGTLNLLSLD</sequence>
<dbReference type="Gene3D" id="2.60.120.260">
    <property type="entry name" value="Galactose-binding domain-like"/>
    <property type="match status" value="1"/>
</dbReference>
<dbReference type="GO" id="GO:0000139">
    <property type="term" value="C:Golgi membrane"/>
    <property type="evidence" value="ECO:0007669"/>
    <property type="project" value="TreeGrafter"/>
</dbReference>
<dbReference type="SUPFAM" id="SSF52743">
    <property type="entry name" value="Subtilisin-like"/>
    <property type="match status" value="1"/>
</dbReference>
<dbReference type="PROSITE" id="PS00136">
    <property type="entry name" value="SUBTILASE_ASP"/>
    <property type="match status" value="1"/>
</dbReference>